<dbReference type="PANTHER" id="PTHR43201:SF5">
    <property type="entry name" value="MEDIUM-CHAIN ACYL-COA LIGASE ACSF2, MITOCHONDRIAL"/>
    <property type="match status" value="1"/>
</dbReference>
<organism evidence="8 9">
    <name type="scientific">Phocicoccus schoeneichii</name>
    <dbReference type="NCBI Taxonomy" id="1812261"/>
    <lineage>
        <taxon>Bacteria</taxon>
        <taxon>Bacillati</taxon>
        <taxon>Bacillota</taxon>
        <taxon>Bacilli</taxon>
        <taxon>Bacillales</taxon>
        <taxon>Salinicoccaceae</taxon>
        <taxon>Phocicoccus</taxon>
    </lineage>
</organism>
<evidence type="ECO:0000259" key="7">
    <source>
        <dbReference type="Pfam" id="PF13193"/>
    </source>
</evidence>
<dbReference type="GO" id="GO:0031956">
    <property type="term" value="F:medium-chain fatty acid-CoA ligase activity"/>
    <property type="evidence" value="ECO:0007669"/>
    <property type="project" value="TreeGrafter"/>
</dbReference>
<evidence type="ECO:0000256" key="4">
    <source>
        <dbReference type="ARBA" id="ARBA00022741"/>
    </source>
</evidence>
<keyword evidence="4" id="KW-0547">Nucleotide-binding</keyword>
<evidence type="ECO:0000256" key="1">
    <source>
        <dbReference type="ARBA" id="ARBA00006432"/>
    </source>
</evidence>
<sequence length="452" mass="51466">MNWLKTAAQKYGNRTAVIYDDNILSYKELDDLTDHDAIRLGQLPDRVGVFMDNSLDSLRLIHALMKRGVEMVVLNTRLTKSELVKQLRTVKVDTVITTVDLDLEEMRVFIFNECNCEDKMPVVHTTEDSILTIMFTSGTTGNSKAVTQTYKNHFASHVNCQDGMKYDVFSRWLMVNPIFHISGFSILIRTVLSGSTLILHKKFNAEHVIEEISKRRVTHTSFVPLMLRRILDVLDVYLDSLEGVLMGGANTTPKLLKYAIQKGLPVYNSFGMTETCSQIMMIKYTDDEILSGAVGKVSDNIKVKADGTLLVRGESVTKKYLNADIFYEGDYFNTGDVAKVINGYVYILDRRQDLIISGGENIYPKEIEEIVSKHIGTRSCVVVKKQDDTWGEVPVLLIDGPPNRMIELEVRNHFDKVLARYKHPKEIRFVESIIYTDTGKISRKLNQEKYIK</sequence>
<keyword evidence="9" id="KW-1185">Reference proteome</keyword>
<keyword evidence="5" id="KW-0067">ATP-binding</keyword>
<reference evidence="8 9" key="1">
    <citation type="submission" date="2020-07" db="EMBL/GenBank/DDBJ databases">
        <authorList>
            <person name="Criscuolo A."/>
        </authorList>
    </citation>
    <scope>NUCLEOTIDE SEQUENCE [LARGE SCALE GENOMIC DNA]</scope>
    <source>
        <strain evidence="9">CIP 111030</strain>
    </source>
</reference>
<dbReference type="Proteomes" id="UP000521032">
    <property type="component" value="Unassembled WGS sequence"/>
</dbReference>
<dbReference type="Gene3D" id="3.40.50.12780">
    <property type="entry name" value="N-terminal domain of ligase-like"/>
    <property type="match status" value="1"/>
</dbReference>
<evidence type="ECO:0000256" key="5">
    <source>
        <dbReference type="ARBA" id="ARBA00022840"/>
    </source>
</evidence>
<dbReference type="InterPro" id="IPR010192">
    <property type="entry name" value="MenE"/>
</dbReference>
<evidence type="ECO:0000256" key="2">
    <source>
        <dbReference type="ARBA" id="ARBA00022428"/>
    </source>
</evidence>
<protein>
    <submittedName>
        <fullName evidence="8">2-succinylbenzoate--CoA ligase</fullName>
    </submittedName>
</protein>
<dbReference type="Pfam" id="PF00501">
    <property type="entry name" value="AMP-binding"/>
    <property type="match status" value="1"/>
</dbReference>
<dbReference type="EMBL" id="CAJEWE010000010">
    <property type="protein sequence ID" value="CAD2078348.1"/>
    <property type="molecule type" value="Genomic_DNA"/>
</dbReference>
<dbReference type="GO" id="GO:0008756">
    <property type="term" value="F:o-succinylbenzoate-CoA ligase activity"/>
    <property type="evidence" value="ECO:0007669"/>
    <property type="project" value="InterPro"/>
</dbReference>
<feature type="domain" description="AMP-binding enzyme C-terminal" evidence="7">
    <location>
        <begin position="366"/>
        <end position="440"/>
    </location>
</feature>
<proteinExistence type="inferred from homology"/>
<dbReference type="InterPro" id="IPR042099">
    <property type="entry name" value="ANL_N_sf"/>
</dbReference>
<dbReference type="SUPFAM" id="SSF56801">
    <property type="entry name" value="Acetyl-CoA synthetase-like"/>
    <property type="match status" value="1"/>
</dbReference>
<dbReference type="RefSeq" id="WP_186088312.1">
    <property type="nucleotide sequence ID" value="NZ_BMDB01000001.1"/>
</dbReference>
<evidence type="ECO:0000256" key="3">
    <source>
        <dbReference type="ARBA" id="ARBA00022598"/>
    </source>
</evidence>
<dbReference type="NCBIfam" id="TIGR01923">
    <property type="entry name" value="menE"/>
    <property type="match status" value="1"/>
</dbReference>
<dbReference type="InterPro" id="IPR000873">
    <property type="entry name" value="AMP-dep_synth/lig_dom"/>
</dbReference>
<keyword evidence="3 8" id="KW-0436">Ligase</keyword>
<dbReference type="GO" id="GO:0005524">
    <property type="term" value="F:ATP binding"/>
    <property type="evidence" value="ECO:0007669"/>
    <property type="project" value="UniProtKB-KW"/>
</dbReference>
<comment type="caution">
    <text evidence="8">The sequence shown here is derived from an EMBL/GenBank/DDBJ whole genome shotgun (WGS) entry which is preliminary data.</text>
</comment>
<dbReference type="GO" id="GO:0006631">
    <property type="term" value="P:fatty acid metabolic process"/>
    <property type="evidence" value="ECO:0007669"/>
    <property type="project" value="TreeGrafter"/>
</dbReference>
<dbReference type="PROSITE" id="PS00455">
    <property type="entry name" value="AMP_BINDING"/>
    <property type="match status" value="1"/>
</dbReference>
<gene>
    <name evidence="8" type="primary">menE</name>
    <name evidence="8" type="ORF">JEOSCH030_01502</name>
</gene>
<evidence type="ECO:0000313" key="8">
    <source>
        <dbReference type="EMBL" id="CAD2078348.1"/>
    </source>
</evidence>
<evidence type="ECO:0000313" key="9">
    <source>
        <dbReference type="Proteomes" id="UP000521032"/>
    </source>
</evidence>
<accession>A0A6V7RKK8</accession>
<dbReference type="GO" id="GO:0009234">
    <property type="term" value="P:menaquinone biosynthetic process"/>
    <property type="evidence" value="ECO:0007669"/>
    <property type="project" value="UniProtKB-KW"/>
</dbReference>
<dbReference type="Pfam" id="PF13193">
    <property type="entry name" value="AMP-binding_C"/>
    <property type="match status" value="1"/>
</dbReference>
<dbReference type="AlphaFoldDB" id="A0A6V7RKK8"/>
<dbReference type="InterPro" id="IPR025110">
    <property type="entry name" value="AMP-bd_C"/>
</dbReference>
<dbReference type="InterPro" id="IPR045851">
    <property type="entry name" value="AMP-bd_C_sf"/>
</dbReference>
<dbReference type="Gene3D" id="3.30.300.30">
    <property type="match status" value="1"/>
</dbReference>
<keyword evidence="2" id="KW-0474">Menaquinone biosynthesis</keyword>
<evidence type="ECO:0000259" key="6">
    <source>
        <dbReference type="Pfam" id="PF00501"/>
    </source>
</evidence>
<feature type="domain" description="AMP-dependent synthetase/ligase" evidence="6">
    <location>
        <begin position="5"/>
        <end position="321"/>
    </location>
</feature>
<comment type="similarity">
    <text evidence="1">Belongs to the ATP-dependent AMP-binding enzyme family.</text>
</comment>
<dbReference type="PANTHER" id="PTHR43201">
    <property type="entry name" value="ACYL-COA SYNTHETASE"/>
    <property type="match status" value="1"/>
</dbReference>
<name>A0A6V7RKK8_9BACL</name>
<dbReference type="InterPro" id="IPR020845">
    <property type="entry name" value="AMP-binding_CS"/>
</dbReference>